<comment type="caution">
    <text evidence="2">The sequence shown here is derived from an EMBL/GenBank/DDBJ whole genome shotgun (WGS) entry which is preliminary data.</text>
</comment>
<evidence type="ECO:0000256" key="1">
    <source>
        <dbReference type="SAM" id="MobiDB-lite"/>
    </source>
</evidence>
<proteinExistence type="predicted"/>
<protein>
    <submittedName>
        <fullName evidence="2">Uncharacterized protein</fullName>
    </submittedName>
</protein>
<dbReference type="STRING" id="212602.A0A420I0B3"/>
<dbReference type="AlphaFoldDB" id="A0A420I0B3"/>
<feature type="compositionally biased region" description="Polar residues" evidence="1">
    <location>
        <begin position="249"/>
        <end position="260"/>
    </location>
</feature>
<dbReference type="OrthoDB" id="5329403at2759"/>
<evidence type="ECO:0000313" key="2">
    <source>
        <dbReference type="EMBL" id="RKF63103.1"/>
    </source>
</evidence>
<sequence length="751" mass="84410">MPPDLIYISKMTSLLPHNVKTSTKSSSHPEARKKVIPAIPLSYLRMRQKMQAKCAMALTKAENAVEPTYKDEKCQDNLEKCVSPPQAKNLSNNSIGMVGFIKNDELASSNVSASELGKVENIAESSYSAETSDNFFKEKPASLLEEKDLKEETIYAKHGSSQTDDSSHKLVPGTQSQNENVHIEDGKFSQRQSLRIPNAPLDEKTFVCDNSESSKSSPAPPQPTAHPTPSFNHEQPLPGCYLTHRSHSGFPQHSSHTHSPIDQPLSHGYHLSLNGPGNLATVDKFGRGQVIPVRSWQNFCPTVKQLEPRHLCDTKTPHSFHGSQSSAQDRDIGKNLETQNSPVTSNNKFNGNIDYIQNYPTNPIINNRDNYPPPLPILQNNVPQLDMFDGLIEYLCSQFANPTFADYTLELRYSDDRAAPVRIPGHNLIFARSITLRQMILAARNETDGISSKTLLIESDDRFICTDGLYLAMHRLYGNALLSLGAIIPIGPTGQYELPLFGTSTERFDLALGYAAAGHLLKMDVVVDRGCEIASQALNWMNLERGLDFALDGGLEPQWKIHSWDKESLRATYGSSVNIIIIKAIGFICHNLPAQFKLDTTVNDAKFTPRLPRIPGQRHTCLNSHLSHIRFGDHAAERFNHLETQQIPTVVLSRIFISLPWELLRYIFESSHLANNVENLTLRHQILNSVVREREKRRLRVYNSPIPNFERQKHSQTWSIVGWKEEVEALCGDEMYPKLIRSWVDFRTPEG</sequence>
<reference evidence="2 3" key="1">
    <citation type="journal article" date="2018" name="BMC Genomics">
        <title>Comparative genome analyses reveal sequence features reflecting distinct modes of host-adaptation between dicot and monocot powdery mildew.</title>
        <authorList>
            <person name="Wu Y."/>
            <person name="Ma X."/>
            <person name="Pan Z."/>
            <person name="Kale S.D."/>
            <person name="Song Y."/>
            <person name="King H."/>
            <person name="Zhang Q."/>
            <person name="Presley C."/>
            <person name="Deng X."/>
            <person name="Wei C.I."/>
            <person name="Xiao S."/>
        </authorList>
    </citation>
    <scope>NUCLEOTIDE SEQUENCE [LARGE SCALE GENOMIC DNA]</scope>
    <source>
        <strain evidence="2">UMSG2</strain>
    </source>
</reference>
<dbReference type="EMBL" id="MCFK01002805">
    <property type="protein sequence ID" value="RKF63103.1"/>
    <property type="molecule type" value="Genomic_DNA"/>
</dbReference>
<feature type="region of interest" description="Disordered" evidence="1">
    <location>
        <begin position="208"/>
        <end position="267"/>
    </location>
</feature>
<accession>A0A420I0B3</accession>
<feature type="region of interest" description="Disordered" evidence="1">
    <location>
        <begin position="156"/>
        <end position="175"/>
    </location>
</feature>
<evidence type="ECO:0000313" key="3">
    <source>
        <dbReference type="Proteomes" id="UP000286134"/>
    </source>
</evidence>
<keyword evidence="3" id="KW-1185">Reference proteome</keyword>
<gene>
    <name evidence="2" type="ORF">OnM2_028047</name>
</gene>
<name>A0A420I0B3_9PEZI</name>
<organism evidence="2 3">
    <name type="scientific">Erysiphe neolycopersici</name>
    <dbReference type="NCBI Taxonomy" id="212602"/>
    <lineage>
        <taxon>Eukaryota</taxon>
        <taxon>Fungi</taxon>
        <taxon>Dikarya</taxon>
        <taxon>Ascomycota</taxon>
        <taxon>Pezizomycotina</taxon>
        <taxon>Leotiomycetes</taxon>
        <taxon>Erysiphales</taxon>
        <taxon>Erysiphaceae</taxon>
        <taxon>Erysiphe</taxon>
    </lineage>
</organism>
<dbReference type="Proteomes" id="UP000286134">
    <property type="component" value="Unassembled WGS sequence"/>
</dbReference>